<reference evidence="10" key="2">
    <citation type="submission" date="2020-05" db="UniProtKB">
        <authorList>
            <consortium name="EnsemblMetazoa"/>
        </authorList>
    </citation>
    <scope>IDENTIFICATION</scope>
    <source>
        <strain evidence="10">A-37</strain>
    </source>
</reference>
<dbReference type="PANTHER" id="PTHR47767">
    <property type="entry name" value="ADHESION G PROTEIN-COUPLED RECEPTOR G7"/>
    <property type="match status" value="1"/>
</dbReference>
<dbReference type="InterPro" id="IPR017981">
    <property type="entry name" value="GPCR_2-like_7TM"/>
</dbReference>
<dbReference type="FunFam" id="1.20.1070.10:FF:000290">
    <property type="entry name" value="GG11888"/>
    <property type="match status" value="1"/>
</dbReference>
<dbReference type="EMBL" id="AXCM01000646">
    <property type="status" value="NOT_ANNOTATED_CDS"/>
    <property type="molecule type" value="Genomic_DNA"/>
</dbReference>
<dbReference type="InterPro" id="IPR053066">
    <property type="entry name" value="ADGR_G7"/>
</dbReference>
<dbReference type="InterPro" id="IPR046338">
    <property type="entry name" value="GAIN_dom_sf"/>
</dbReference>
<dbReference type="AlphaFoldDB" id="A0A182M2V1"/>
<feature type="transmembrane region" description="Helical" evidence="7">
    <location>
        <begin position="689"/>
        <end position="716"/>
    </location>
</feature>
<feature type="transmembrane region" description="Helical" evidence="7">
    <location>
        <begin position="649"/>
        <end position="669"/>
    </location>
</feature>
<evidence type="ECO:0000256" key="3">
    <source>
        <dbReference type="ARBA" id="ARBA00022989"/>
    </source>
</evidence>
<evidence type="ECO:0000313" key="11">
    <source>
        <dbReference type="Proteomes" id="UP000075883"/>
    </source>
</evidence>
<feature type="compositionally biased region" description="Acidic residues" evidence="6">
    <location>
        <begin position="377"/>
        <end position="387"/>
    </location>
</feature>
<feature type="region of interest" description="Disordered" evidence="6">
    <location>
        <begin position="377"/>
        <end position="403"/>
    </location>
</feature>
<protein>
    <recommendedName>
        <fullName evidence="12">G-protein coupled receptors family 2 profile 2 domain-containing protein</fullName>
    </recommendedName>
</protein>
<evidence type="ECO:0000256" key="1">
    <source>
        <dbReference type="ARBA" id="ARBA00004141"/>
    </source>
</evidence>
<feature type="domain" description="G-protein coupled receptors family 2 profile 2" evidence="9">
    <location>
        <begin position="536"/>
        <end position="786"/>
    </location>
</feature>
<organism evidence="10 11">
    <name type="scientific">Anopheles culicifacies</name>
    <dbReference type="NCBI Taxonomy" id="139723"/>
    <lineage>
        <taxon>Eukaryota</taxon>
        <taxon>Metazoa</taxon>
        <taxon>Ecdysozoa</taxon>
        <taxon>Arthropoda</taxon>
        <taxon>Hexapoda</taxon>
        <taxon>Insecta</taxon>
        <taxon>Pterygota</taxon>
        <taxon>Neoptera</taxon>
        <taxon>Endopterygota</taxon>
        <taxon>Diptera</taxon>
        <taxon>Nematocera</taxon>
        <taxon>Culicoidea</taxon>
        <taxon>Culicidae</taxon>
        <taxon>Anophelinae</taxon>
        <taxon>Anopheles</taxon>
        <taxon>culicifacies species complex</taxon>
    </lineage>
</organism>
<accession>A0A182M2V1</accession>
<sequence length="826" mass="93144">MRGLAADRSMLLRIRYSFQVYPYGSSIIDKLPAQYLDYYQMHKSLTTALESLNGEGFRFLGTNSTEYCLPESLQLVPGKNVWWPARLGETVAPRNLCLIELSGLPVTRRCTGDYLYGCAWDWNPGSDLCSNQKRPTTDLLYRYSVSQLNQSVLGDVLHKACDVLTVPEVVIPADLFYISKMLENMPTLFEPDATVADERDEPGRHSYFCNISNILSRVMYLNETTVVLSQRALNTTNILLDATETIVNQLALANGTDAMMQGDQYDCQTPGAVQQLRRNDGTVLFRTSRLIVLIADPAVANVTGLALFRTSKSRSESDDLSDDLNDDVQEDFNDYSLRYLYMNQSIESLLAESDLEIGSFIPQYVIESLDELNDAFATSEEEEDPDFVEASTTPVSEPQSSLPTPTPLRIIVTVYYNDHAFRETKNGTIARPISKIISVNMPGYGSRMPDEIPIYTREHKQDRPGRCGYWSFEADNSTEFGHWSYDECRLLNSSGTLSLCGCFHLTSFSRLTKDIQMVETVSVSQKLIADKGTLALDIITAIGCSLSLLGVLGIFATAVLFPAWRAKASSKILLQLSCAIAIEMIIIFLEGPDIDQNRISQIECALLGAIFHYIILVTFMWMLITAYLQFMRYVKVLGQLRPAHFILKATVCCWGGPLLIVSLFLSLDYTLYLKRDNLSDICYPHGTALWYGLLLPIGMIIFINLISFVIVMYHIFTIPNNLTKTADHAMTLAQLRLSVFLFFLLGLPWIFGMLTTGTEDKLFAYLFCLTAPVQGFVLFVYFVLMDPTARRFWYRKLQRLPCVTRKDKQLDGEQTTSPNTSFNTYL</sequence>
<evidence type="ECO:0000256" key="6">
    <source>
        <dbReference type="SAM" id="MobiDB-lite"/>
    </source>
</evidence>
<feature type="transmembrane region" description="Helical" evidence="7">
    <location>
        <begin position="762"/>
        <end position="784"/>
    </location>
</feature>
<evidence type="ECO:0000256" key="4">
    <source>
        <dbReference type="ARBA" id="ARBA00023136"/>
    </source>
</evidence>
<dbReference type="PANTHER" id="PTHR47767:SF1">
    <property type="entry name" value="ADHESION G PROTEIN-COUPLED RECEPTOR G7"/>
    <property type="match status" value="1"/>
</dbReference>
<keyword evidence="2 7" id="KW-0812">Transmembrane</keyword>
<dbReference type="Proteomes" id="UP000075883">
    <property type="component" value="Unassembled WGS sequence"/>
</dbReference>
<comment type="subcellular location">
    <subcellularLocation>
        <location evidence="1">Membrane</location>
        <topology evidence="1">Multi-pass membrane protein</topology>
    </subcellularLocation>
</comment>
<feature type="transmembrane region" description="Helical" evidence="7">
    <location>
        <begin position="572"/>
        <end position="589"/>
    </location>
</feature>
<evidence type="ECO:0000259" key="8">
    <source>
        <dbReference type="PROSITE" id="PS50221"/>
    </source>
</evidence>
<feature type="compositionally biased region" description="Polar residues" evidence="6">
    <location>
        <begin position="390"/>
        <end position="403"/>
    </location>
</feature>
<evidence type="ECO:0000256" key="5">
    <source>
        <dbReference type="ARBA" id="ARBA00023157"/>
    </source>
</evidence>
<evidence type="ECO:0008006" key="12">
    <source>
        <dbReference type="Google" id="ProtNLM"/>
    </source>
</evidence>
<evidence type="ECO:0000256" key="7">
    <source>
        <dbReference type="SAM" id="Phobius"/>
    </source>
</evidence>
<feature type="transmembrane region" description="Helical" evidence="7">
    <location>
        <begin position="609"/>
        <end position="628"/>
    </location>
</feature>
<dbReference type="PROSITE" id="PS50261">
    <property type="entry name" value="G_PROTEIN_RECEP_F2_4"/>
    <property type="match status" value="1"/>
</dbReference>
<dbReference type="PROSITE" id="PS50221">
    <property type="entry name" value="GAIN_B"/>
    <property type="match status" value="1"/>
</dbReference>
<dbReference type="Gene3D" id="1.20.1070.10">
    <property type="entry name" value="Rhodopsin 7-helix transmembrane proteins"/>
    <property type="match status" value="1"/>
</dbReference>
<keyword evidence="4 7" id="KW-0472">Membrane</keyword>
<keyword evidence="3 7" id="KW-1133">Transmembrane helix</keyword>
<dbReference type="Pfam" id="PF01825">
    <property type="entry name" value="GPS"/>
    <property type="match status" value="1"/>
</dbReference>
<dbReference type="GO" id="GO:0007166">
    <property type="term" value="P:cell surface receptor signaling pathway"/>
    <property type="evidence" value="ECO:0007669"/>
    <property type="project" value="InterPro"/>
</dbReference>
<dbReference type="InterPro" id="IPR000203">
    <property type="entry name" value="GPS"/>
</dbReference>
<evidence type="ECO:0000256" key="2">
    <source>
        <dbReference type="ARBA" id="ARBA00022692"/>
    </source>
</evidence>
<dbReference type="GO" id="GO:0004930">
    <property type="term" value="F:G protein-coupled receptor activity"/>
    <property type="evidence" value="ECO:0007669"/>
    <property type="project" value="InterPro"/>
</dbReference>
<dbReference type="Pfam" id="PF00002">
    <property type="entry name" value="7tm_2"/>
    <property type="match status" value="1"/>
</dbReference>
<dbReference type="InterPro" id="IPR057244">
    <property type="entry name" value="GAIN_B"/>
</dbReference>
<keyword evidence="5" id="KW-1015">Disulfide bond</keyword>
<feature type="transmembrane region" description="Helical" evidence="7">
    <location>
        <begin position="534"/>
        <end position="560"/>
    </location>
</feature>
<feature type="domain" description="GAIN-B" evidence="8">
    <location>
        <begin position="367"/>
        <end position="519"/>
    </location>
</feature>
<feature type="transmembrane region" description="Helical" evidence="7">
    <location>
        <begin position="737"/>
        <end position="756"/>
    </location>
</feature>
<dbReference type="SUPFAM" id="SSF81321">
    <property type="entry name" value="Family A G protein-coupled receptor-like"/>
    <property type="match status" value="1"/>
</dbReference>
<dbReference type="STRING" id="139723.A0A182M2V1"/>
<evidence type="ECO:0000259" key="9">
    <source>
        <dbReference type="PROSITE" id="PS50261"/>
    </source>
</evidence>
<dbReference type="Gene3D" id="2.60.220.50">
    <property type="match status" value="1"/>
</dbReference>
<dbReference type="VEuPathDB" id="VectorBase:ACUA008096"/>
<dbReference type="CDD" id="cd15040">
    <property type="entry name" value="7tmB2_Adhesion"/>
    <property type="match status" value="1"/>
</dbReference>
<dbReference type="GO" id="GO:0016020">
    <property type="term" value="C:membrane"/>
    <property type="evidence" value="ECO:0007669"/>
    <property type="project" value="UniProtKB-SubCell"/>
</dbReference>
<proteinExistence type="predicted"/>
<name>A0A182M2V1_9DIPT</name>
<evidence type="ECO:0000313" key="10">
    <source>
        <dbReference type="EnsemblMetazoa" id="ACUA008096-PA"/>
    </source>
</evidence>
<keyword evidence="11" id="KW-1185">Reference proteome</keyword>
<reference evidence="11" key="1">
    <citation type="submission" date="2013-09" db="EMBL/GenBank/DDBJ databases">
        <title>The Genome Sequence of Anopheles culicifacies species A.</title>
        <authorList>
            <consortium name="The Broad Institute Genomics Platform"/>
            <person name="Neafsey D.E."/>
            <person name="Besansky N."/>
            <person name="Howell P."/>
            <person name="Walton C."/>
            <person name="Young S.K."/>
            <person name="Zeng Q."/>
            <person name="Gargeya S."/>
            <person name="Fitzgerald M."/>
            <person name="Haas B."/>
            <person name="Abouelleil A."/>
            <person name="Allen A.W."/>
            <person name="Alvarado L."/>
            <person name="Arachchi H.M."/>
            <person name="Berlin A.M."/>
            <person name="Chapman S.B."/>
            <person name="Gainer-Dewar J."/>
            <person name="Goldberg J."/>
            <person name="Griggs A."/>
            <person name="Gujja S."/>
            <person name="Hansen M."/>
            <person name="Howarth C."/>
            <person name="Imamovic A."/>
            <person name="Ireland A."/>
            <person name="Larimer J."/>
            <person name="McCowan C."/>
            <person name="Murphy C."/>
            <person name="Pearson M."/>
            <person name="Poon T.W."/>
            <person name="Priest M."/>
            <person name="Roberts A."/>
            <person name="Saif S."/>
            <person name="Shea T."/>
            <person name="Sisk P."/>
            <person name="Sykes S."/>
            <person name="Wortman J."/>
            <person name="Nusbaum C."/>
            <person name="Birren B."/>
        </authorList>
    </citation>
    <scope>NUCLEOTIDE SEQUENCE [LARGE SCALE GENOMIC DNA]</scope>
    <source>
        <strain evidence="11">A-37</strain>
    </source>
</reference>
<dbReference type="EnsemblMetazoa" id="ACUA008096-RA">
    <property type="protein sequence ID" value="ACUA008096-PA"/>
    <property type="gene ID" value="ACUA008096"/>
</dbReference>
<dbReference type="InterPro" id="IPR000832">
    <property type="entry name" value="GPCR_2_secretin-like"/>
</dbReference>